<keyword evidence="3" id="KW-1185">Reference proteome</keyword>
<dbReference type="EMBL" id="BJXA01000010">
    <property type="protein sequence ID" value="GEM37594.1"/>
    <property type="molecule type" value="Genomic_DNA"/>
</dbReference>
<feature type="region of interest" description="Disordered" evidence="1">
    <location>
        <begin position="69"/>
        <end position="89"/>
    </location>
</feature>
<name>A0A511MA98_9NOCA</name>
<sequence>MFQGTAARWPRAKHEAARIRHFRRYVPGKPPVATERDMTECSLALCRRYVPAKPPDTAARDMTQHFAAATSHSAKVVPGHARSMASSGT</sequence>
<organism evidence="2 3">
    <name type="scientific">Nocardia ninae NBRC 108245</name>
    <dbReference type="NCBI Taxonomy" id="1210091"/>
    <lineage>
        <taxon>Bacteria</taxon>
        <taxon>Bacillati</taxon>
        <taxon>Actinomycetota</taxon>
        <taxon>Actinomycetes</taxon>
        <taxon>Mycobacteriales</taxon>
        <taxon>Nocardiaceae</taxon>
        <taxon>Nocardia</taxon>
    </lineage>
</organism>
<accession>A0A511MA98</accession>
<evidence type="ECO:0000313" key="2">
    <source>
        <dbReference type="EMBL" id="GEM37594.1"/>
    </source>
</evidence>
<reference evidence="2 3" key="1">
    <citation type="submission" date="2019-07" db="EMBL/GenBank/DDBJ databases">
        <title>Whole genome shotgun sequence of Nocardia ninae NBRC 108245.</title>
        <authorList>
            <person name="Hosoyama A."/>
            <person name="Uohara A."/>
            <person name="Ohji S."/>
            <person name="Ichikawa N."/>
        </authorList>
    </citation>
    <scope>NUCLEOTIDE SEQUENCE [LARGE SCALE GENOMIC DNA]</scope>
    <source>
        <strain evidence="2 3">NBRC 108245</strain>
    </source>
</reference>
<evidence type="ECO:0000256" key="1">
    <source>
        <dbReference type="SAM" id="MobiDB-lite"/>
    </source>
</evidence>
<proteinExistence type="predicted"/>
<evidence type="ECO:0000313" key="3">
    <source>
        <dbReference type="Proteomes" id="UP000321424"/>
    </source>
</evidence>
<dbReference type="Proteomes" id="UP000321424">
    <property type="component" value="Unassembled WGS sequence"/>
</dbReference>
<comment type="caution">
    <text evidence="2">The sequence shown here is derived from an EMBL/GenBank/DDBJ whole genome shotgun (WGS) entry which is preliminary data.</text>
</comment>
<gene>
    <name evidence="2" type="ORF">NN4_21130</name>
</gene>
<protein>
    <submittedName>
        <fullName evidence="2">Uncharacterized protein</fullName>
    </submittedName>
</protein>
<dbReference type="AlphaFoldDB" id="A0A511MA98"/>